<proteinExistence type="predicted"/>
<dbReference type="PANTHER" id="PTHR31859:SF1">
    <property type="entry name" value="TETRATRICOPEPTIDE REPEAT PROTEIN 39C"/>
    <property type="match status" value="1"/>
</dbReference>
<dbReference type="OrthoDB" id="43460at2759"/>
<dbReference type="EMBL" id="NCKU01011363">
    <property type="protein sequence ID" value="RWS00468.1"/>
    <property type="molecule type" value="Genomic_DNA"/>
</dbReference>
<dbReference type="Pfam" id="PF10300">
    <property type="entry name" value="Iml2-TPR_39"/>
    <property type="match status" value="1"/>
</dbReference>
<organism evidence="1 2">
    <name type="scientific">Dinothrombium tinctorium</name>
    <dbReference type="NCBI Taxonomy" id="1965070"/>
    <lineage>
        <taxon>Eukaryota</taxon>
        <taxon>Metazoa</taxon>
        <taxon>Ecdysozoa</taxon>
        <taxon>Arthropoda</taxon>
        <taxon>Chelicerata</taxon>
        <taxon>Arachnida</taxon>
        <taxon>Acari</taxon>
        <taxon>Acariformes</taxon>
        <taxon>Trombidiformes</taxon>
        <taxon>Prostigmata</taxon>
        <taxon>Anystina</taxon>
        <taxon>Parasitengona</taxon>
        <taxon>Trombidioidea</taxon>
        <taxon>Trombidiidae</taxon>
        <taxon>Dinothrombium</taxon>
    </lineage>
</organism>
<dbReference type="InterPro" id="IPR019412">
    <property type="entry name" value="IML2/TPR_39"/>
</dbReference>
<keyword evidence="2" id="KW-1185">Reference proteome</keyword>
<accession>A0A3S3NJ67</accession>
<reference evidence="1 2" key="1">
    <citation type="journal article" date="2018" name="Gigascience">
        <title>Genomes of trombidid mites reveal novel predicted allergens and laterally-transferred genes associated with secondary metabolism.</title>
        <authorList>
            <person name="Dong X."/>
            <person name="Chaisiri K."/>
            <person name="Xia D."/>
            <person name="Armstrong S.D."/>
            <person name="Fang Y."/>
            <person name="Donnelly M.J."/>
            <person name="Kadowaki T."/>
            <person name="McGarry J.W."/>
            <person name="Darby A.C."/>
            <person name="Makepeace B.L."/>
        </authorList>
    </citation>
    <scope>NUCLEOTIDE SEQUENCE [LARGE SCALE GENOMIC DNA]</scope>
    <source>
        <strain evidence="1">UoL-WK</strain>
    </source>
</reference>
<sequence>MNKETIKATLIEIEQCMDAFNKKYRKQDASYIKFNLDDYSDEEIHAETGYSVMLVSSALLSVVHDQSFTSFARAATRITRGYIGLRESLNVLNTNRHWAYPRSRKHLEAFVKFCFGLFEIVIACMPAKLSRFLNFIGFSGHYRTGIEYLEEAFAIKNTFAGQVSGLTLTFIYTVVEFIYGLGEIKLDVLKMIKIDCLAIHPDSAYTTMVCASIHFYEADWNQTISLCNEKLIESSKQPKYIKFILRLLISLSFAFQCKWREAAEGMEILLEAKWAKALMHYAYGSFLFMAMISEGTRQHEEELEIIFKKIPSLCRRIGGRKTFYDNFVSKRSQKYFLESRKHFLPAYELFYVLNLFNVIEKNRTFMELMLKDIVSHLECGEDDFASYDDFANLLFLKAIIFKHLNQMNEAIDLLCSIINNGNRIKNDKFILAHATFEIGRIYEKNNNLIDARLWITKSKNDYSRFLT</sequence>
<protein>
    <submittedName>
        <fullName evidence="1">Tetratricopeptide repeat protein 39B-like protein</fullName>
    </submittedName>
</protein>
<name>A0A3S3NJ67_9ACAR</name>
<evidence type="ECO:0000313" key="1">
    <source>
        <dbReference type="EMBL" id="RWS00468.1"/>
    </source>
</evidence>
<dbReference type="SUPFAM" id="SSF48452">
    <property type="entry name" value="TPR-like"/>
    <property type="match status" value="1"/>
</dbReference>
<dbReference type="Proteomes" id="UP000285301">
    <property type="component" value="Unassembled WGS sequence"/>
</dbReference>
<feature type="non-terminal residue" evidence="1">
    <location>
        <position position="467"/>
    </location>
</feature>
<comment type="caution">
    <text evidence="1">The sequence shown here is derived from an EMBL/GenBank/DDBJ whole genome shotgun (WGS) entry which is preliminary data.</text>
</comment>
<gene>
    <name evidence="1" type="ORF">B4U79_15066</name>
</gene>
<dbReference type="PANTHER" id="PTHR31859">
    <property type="entry name" value="TETRATRICOPEPTIDE REPEAT PROTEIN 39 FAMILY MEMBER"/>
    <property type="match status" value="1"/>
</dbReference>
<dbReference type="InterPro" id="IPR011990">
    <property type="entry name" value="TPR-like_helical_dom_sf"/>
</dbReference>
<dbReference type="AlphaFoldDB" id="A0A3S3NJ67"/>
<evidence type="ECO:0000313" key="2">
    <source>
        <dbReference type="Proteomes" id="UP000285301"/>
    </source>
</evidence>